<dbReference type="SUPFAM" id="SSF55785">
    <property type="entry name" value="PYP-like sensor domain (PAS domain)"/>
    <property type="match status" value="2"/>
</dbReference>
<evidence type="ECO:0000256" key="6">
    <source>
        <dbReference type="ARBA" id="ARBA00022777"/>
    </source>
</evidence>
<dbReference type="EC" id="2.7.13.3" evidence="2"/>
<dbReference type="GO" id="GO:0005524">
    <property type="term" value="F:ATP binding"/>
    <property type="evidence" value="ECO:0007669"/>
    <property type="project" value="UniProtKB-KW"/>
</dbReference>
<dbReference type="SUPFAM" id="SSF55781">
    <property type="entry name" value="GAF domain-like"/>
    <property type="match status" value="1"/>
</dbReference>
<sequence>MTQRLFFDAQAVKLLQAIDWGGTPLGPPDRWPDALKTLAQLVAASPQPMFLCWGPDRTLIYNDSYAEILADKHPAALGRDLLEVWSEIREDLSPIVEEAYAGRPVRMADITLVMHRRGHDEEAHFSFSYTPVRDASGEVGGFFCACEEITDQVKEERRVRLRADLTERLRDLNDAAAVIERTNELLGAYFDADCVGFAEIDPDGETYTVRHEWRRPDFPSVIGRHRLNDFGPSLIDRLKRGETVAIEDVRTHPLTRGHDAAFEAVNVRALLDAPLLRSGQLVLTLFVLSRTARRWLAGDVELARQKAERTWQILERVRADKALREEHAFLEAIIETAPIGISITREPLDLPPIINREARRLLGVEEFVGDLGRYQVLGAVHRDGTPYATEDYPTVRALRRGETIEDEPMTYRRGAESRRWLVNSKPLRAENDEIISVITTINDIEDRLRAEEAVLLVNTELRHRVKNLFAIIRSLVALTGRDETDVAALKTKLLGRIDALAAAHMLSVEEEDRELVDLAQIVRAIVAPYDRQLHLEGPAVQVPVRMVTPLGLILHELATNAAKYGAWAREGGDLTVSWRWEATDVSVLRLEWSERWARPVPVDPGSRAGFGTKLMRSSALQLDGELTQRTDLYGLHTIFVFPCPEAAPRGAQQEEPA</sequence>
<feature type="domain" description="Signal transduction histidine kinase HWE region" evidence="9">
    <location>
        <begin position="460"/>
        <end position="539"/>
    </location>
</feature>
<dbReference type="GO" id="GO:0004673">
    <property type="term" value="F:protein histidine kinase activity"/>
    <property type="evidence" value="ECO:0007669"/>
    <property type="project" value="UniProtKB-EC"/>
</dbReference>
<organism evidence="10 11">
    <name type="scientific">Parvularcula dongshanensis</name>
    <dbReference type="NCBI Taxonomy" id="1173995"/>
    <lineage>
        <taxon>Bacteria</taxon>
        <taxon>Pseudomonadati</taxon>
        <taxon>Pseudomonadota</taxon>
        <taxon>Alphaproteobacteria</taxon>
        <taxon>Parvularculales</taxon>
        <taxon>Parvularculaceae</taxon>
        <taxon>Parvularcula</taxon>
    </lineage>
</organism>
<dbReference type="PANTHER" id="PTHR41523:SF8">
    <property type="entry name" value="ETHYLENE RESPONSE SENSOR PROTEIN"/>
    <property type="match status" value="1"/>
</dbReference>
<protein>
    <recommendedName>
        <fullName evidence="2">histidine kinase</fullName>
        <ecNumber evidence="2">2.7.13.3</ecNumber>
    </recommendedName>
</protein>
<evidence type="ECO:0000259" key="8">
    <source>
        <dbReference type="SMART" id="SM00065"/>
    </source>
</evidence>
<evidence type="ECO:0000256" key="3">
    <source>
        <dbReference type="ARBA" id="ARBA00022553"/>
    </source>
</evidence>
<dbReference type="InterPro" id="IPR036890">
    <property type="entry name" value="HATPase_C_sf"/>
</dbReference>
<keyword evidence="3" id="KW-0597">Phosphoprotein</keyword>
<keyword evidence="4" id="KW-0808">Transferase</keyword>
<dbReference type="AlphaFoldDB" id="A0A840HYC8"/>
<evidence type="ECO:0000256" key="2">
    <source>
        <dbReference type="ARBA" id="ARBA00012438"/>
    </source>
</evidence>
<dbReference type="Pfam" id="PF13426">
    <property type="entry name" value="PAS_9"/>
    <property type="match status" value="1"/>
</dbReference>
<dbReference type="InterPro" id="IPR011102">
    <property type="entry name" value="Sig_transdc_His_kinase_HWE"/>
</dbReference>
<feature type="domain" description="GAF" evidence="8">
    <location>
        <begin position="174"/>
        <end position="324"/>
    </location>
</feature>
<dbReference type="InterPro" id="IPR035965">
    <property type="entry name" value="PAS-like_dom_sf"/>
</dbReference>
<dbReference type="Pfam" id="PF07536">
    <property type="entry name" value="HWE_HK"/>
    <property type="match status" value="1"/>
</dbReference>
<keyword evidence="11" id="KW-1185">Reference proteome</keyword>
<dbReference type="Gene3D" id="3.30.565.10">
    <property type="entry name" value="Histidine kinase-like ATPase, C-terminal domain"/>
    <property type="match status" value="1"/>
</dbReference>
<dbReference type="Proteomes" id="UP000563524">
    <property type="component" value="Unassembled WGS sequence"/>
</dbReference>
<dbReference type="RefSeq" id="WP_183814791.1">
    <property type="nucleotide sequence ID" value="NZ_JACHOB010000001.1"/>
</dbReference>
<dbReference type="InterPro" id="IPR013656">
    <property type="entry name" value="PAS_4"/>
</dbReference>
<dbReference type="SMART" id="SM00911">
    <property type="entry name" value="HWE_HK"/>
    <property type="match status" value="1"/>
</dbReference>
<dbReference type="InterPro" id="IPR029016">
    <property type="entry name" value="GAF-like_dom_sf"/>
</dbReference>
<evidence type="ECO:0000313" key="10">
    <source>
        <dbReference type="EMBL" id="MBB4657579.1"/>
    </source>
</evidence>
<evidence type="ECO:0000313" key="11">
    <source>
        <dbReference type="Proteomes" id="UP000563524"/>
    </source>
</evidence>
<evidence type="ECO:0000259" key="9">
    <source>
        <dbReference type="SMART" id="SM00911"/>
    </source>
</evidence>
<dbReference type="Pfam" id="PF01590">
    <property type="entry name" value="GAF"/>
    <property type="match status" value="1"/>
</dbReference>
<dbReference type="Pfam" id="PF08448">
    <property type="entry name" value="PAS_4"/>
    <property type="match status" value="1"/>
</dbReference>
<evidence type="ECO:0000256" key="1">
    <source>
        <dbReference type="ARBA" id="ARBA00000085"/>
    </source>
</evidence>
<gene>
    <name evidence="10" type="ORF">GGQ59_000079</name>
</gene>
<proteinExistence type="predicted"/>
<dbReference type="InterPro" id="IPR000014">
    <property type="entry name" value="PAS"/>
</dbReference>
<evidence type="ECO:0000256" key="7">
    <source>
        <dbReference type="ARBA" id="ARBA00022840"/>
    </source>
</evidence>
<evidence type="ECO:0000256" key="5">
    <source>
        <dbReference type="ARBA" id="ARBA00022741"/>
    </source>
</evidence>
<dbReference type="EMBL" id="JACHOB010000001">
    <property type="protein sequence ID" value="MBB4657579.1"/>
    <property type="molecule type" value="Genomic_DNA"/>
</dbReference>
<keyword evidence="6 10" id="KW-0418">Kinase</keyword>
<accession>A0A840HYC8</accession>
<reference evidence="10 11" key="1">
    <citation type="submission" date="2020-08" db="EMBL/GenBank/DDBJ databases">
        <title>Genomic Encyclopedia of Type Strains, Phase IV (KMG-IV): sequencing the most valuable type-strain genomes for metagenomic binning, comparative biology and taxonomic classification.</title>
        <authorList>
            <person name="Goeker M."/>
        </authorList>
    </citation>
    <scope>NUCLEOTIDE SEQUENCE [LARGE SCALE GENOMIC DNA]</scope>
    <source>
        <strain evidence="10 11">DSM 102850</strain>
    </source>
</reference>
<dbReference type="InterPro" id="IPR003018">
    <property type="entry name" value="GAF"/>
</dbReference>
<evidence type="ECO:0000256" key="4">
    <source>
        <dbReference type="ARBA" id="ARBA00022679"/>
    </source>
</evidence>
<dbReference type="PANTHER" id="PTHR41523">
    <property type="entry name" value="TWO-COMPONENT SYSTEM SENSOR PROTEIN"/>
    <property type="match status" value="1"/>
</dbReference>
<comment type="caution">
    <text evidence="10">The sequence shown here is derived from an EMBL/GenBank/DDBJ whole genome shotgun (WGS) entry which is preliminary data.</text>
</comment>
<dbReference type="Gene3D" id="3.30.450.20">
    <property type="entry name" value="PAS domain"/>
    <property type="match status" value="2"/>
</dbReference>
<dbReference type="SMART" id="SM00065">
    <property type="entry name" value="GAF"/>
    <property type="match status" value="1"/>
</dbReference>
<keyword evidence="7" id="KW-0067">ATP-binding</keyword>
<comment type="catalytic activity">
    <reaction evidence="1">
        <text>ATP + protein L-histidine = ADP + protein N-phospho-L-histidine.</text>
        <dbReference type="EC" id="2.7.13.3"/>
    </reaction>
</comment>
<dbReference type="SUPFAM" id="SSF55874">
    <property type="entry name" value="ATPase domain of HSP90 chaperone/DNA topoisomerase II/histidine kinase"/>
    <property type="match status" value="1"/>
</dbReference>
<name>A0A840HYC8_9PROT</name>
<dbReference type="Gene3D" id="3.30.450.40">
    <property type="match status" value="1"/>
</dbReference>
<keyword evidence="5" id="KW-0547">Nucleotide-binding</keyword>